<proteinExistence type="predicted"/>
<reference evidence="1 2" key="1">
    <citation type="submission" date="2024-01" db="EMBL/GenBank/DDBJ databases">
        <title>The complete chloroplast genome sequence of Lithospermum erythrorhizon: insights into the phylogenetic relationship among Boraginaceae species and the maternal lineages of purple gromwells.</title>
        <authorList>
            <person name="Okada T."/>
            <person name="Watanabe K."/>
        </authorList>
    </citation>
    <scope>NUCLEOTIDE SEQUENCE [LARGE SCALE GENOMIC DNA]</scope>
</reference>
<organism evidence="1 2">
    <name type="scientific">Lithospermum erythrorhizon</name>
    <name type="common">Purple gromwell</name>
    <name type="synonym">Lithospermum officinale var. erythrorhizon</name>
    <dbReference type="NCBI Taxonomy" id="34254"/>
    <lineage>
        <taxon>Eukaryota</taxon>
        <taxon>Viridiplantae</taxon>
        <taxon>Streptophyta</taxon>
        <taxon>Embryophyta</taxon>
        <taxon>Tracheophyta</taxon>
        <taxon>Spermatophyta</taxon>
        <taxon>Magnoliopsida</taxon>
        <taxon>eudicotyledons</taxon>
        <taxon>Gunneridae</taxon>
        <taxon>Pentapetalae</taxon>
        <taxon>asterids</taxon>
        <taxon>lamiids</taxon>
        <taxon>Boraginales</taxon>
        <taxon>Boraginaceae</taxon>
        <taxon>Boraginoideae</taxon>
        <taxon>Lithospermeae</taxon>
        <taxon>Lithospermum</taxon>
    </lineage>
</organism>
<evidence type="ECO:0000313" key="2">
    <source>
        <dbReference type="Proteomes" id="UP001454036"/>
    </source>
</evidence>
<sequence>MAEDFKKVQGGLGLSENDIMFKVLQGINDTFESLGRNINEFHLVSSEFATSKSESYTREIIAERNIPVPEEDLHAINFLNKE</sequence>
<accession>A0AAV3QUG2</accession>
<gene>
    <name evidence="1" type="ORF">LIER_40156</name>
</gene>
<comment type="caution">
    <text evidence="1">The sequence shown here is derived from an EMBL/GenBank/DDBJ whole genome shotgun (WGS) entry which is preliminary data.</text>
</comment>
<dbReference type="EMBL" id="BAABME010022644">
    <property type="protein sequence ID" value="GAA0166263.1"/>
    <property type="molecule type" value="Genomic_DNA"/>
</dbReference>
<dbReference type="Proteomes" id="UP001454036">
    <property type="component" value="Unassembled WGS sequence"/>
</dbReference>
<name>A0AAV3QUG2_LITER</name>
<dbReference type="AlphaFoldDB" id="A0AAV3QUG2"/>
<evidence type="ECO:0000313" key="1">
    <source>
        <dbReference type="EMBL" id="GAA0166263.1"/>
    </source>
</evidence>
<keyword evidence="2" id="KW-1185">Reference proteome</keyword>
<protein>
    <submittedName>
        <fullName evidence="1">Uncharacterized protein</fullName>
    </submittedName>
</protein>